<organism evidence="2 4">
    <name type="scientific">Metschnikowia bicuspidata</name>
    <dbReference type="NCBI Taxonomy" id="27322"/>
    <lineage>
        <taxon>Eukaryota</taxon>
        <taxon>Fungi</taxon>
        <taxon>Dikarya</taxon>
        <taxon>Ascomycota</taxon>
        <taxon>Saccharomycotina</taxon>
        <taxon>Pichiomycetes</taxon>
        <taxon>Metschnikowiaceae</taxon>
        <taxon>Metschnikowia</taxon>
    </lineage>
</organism>
<protein>
    <submittedName>
        <fullName evidence="2">Uncharacterized protein</fullName>
    </submittedName>
</protein>
<feature type="compositionally biased region" description="Basic and acidic residues" evidence="1">
    <location>
        <begin position="380"/>
        <end position="395"/>
    </location>
</feature>
<keyword evidence="4" id="KW-1185">Reference proteome</keyword>
<feature type="region of interest" description="Disordered" evidence="1">
    <location>
        <begin position="379"/>
        <end position="418"/>
    </location>
</feature>
<proteinExistence type="predicted"/>
<gene>
    <name evidence="3" type="ORF">METBISCDRAFT_22686</name>
    <name evidence="2" type="ORF">METBISCDRAFT_25142</name>
</gene>
<reference evidence="2" key="2">
    <citation type="submission" date="2018-08" db="EMBL/GenBank/DDBJ databases">
        <title>Leveraging single-cell genomics to expand the Fungal Tree of Life.</title>
        <authorList>
            <consortium name="DOE Joint Genome Institute"/>
            <person name="Ahrendt S.R."/>
            <person name="Quandt C.A."/>
            <person name="Ciobanu D."/>
            <person name="Clum A."/>
            <person name="Salamov A."/>
            <person name="Andreopoulos B."/>
            <person name="Cheng J.-F."/>
            <person name="Woyke T."/>
            <person name="Pelin A."/>
            <person name="Henrissat B."/>
            <person name="Reynolds N."/>
            <person name="Benny G.L."/>
            <person name="Smith M.E."/>
            <person name="James T.Y."/>
            <person name="Grigoriev I.V."/>
        </authorList>
    </citation>
    <scope>NUCLEOTIDE SEQUENCE</scope>
    <source>
        <strain evidence="2">Baker2002</strain>
    </source>
</reference>
<name>A0A4P9Z6Y4_9ASCO</name>
<dbReference type="AlphaFoldDB" id="A0A4P9Z6Y4"/>
<reference evidence="4" key="1">
    <citation type="journal article" date="2018" name="Nat. Microbiol.">
        <title>Leveraging single-cell genomics to expand the fungal tree of life.</title>
        <authorList>
            <person name="Ahrendt S.R."/>
            <person name="Quandt C.A."/>
            <person name="Ciobanu D."/>
            <person name="Clum A."/>
            <person name="Salamov A."/>
            <person name="Andreopoulos B."/>
            <person name="Cheng J.F."/>
            <person name="Woyke T."/>
            <person name="Pelin A."/>
            <person name="Henrissat B."/>
            <person name="Reynolds N.K."/>
            <person name="Benny G.L."/>
            <person name="Smith M.E."/>
            <person name="James T.Y."/>
            <person name="Grigoriev I.V."/>
        </authorList>
    </citation>
    <scope>NUCLEOTIDE SEQUENCE [LARGE SCALE GENOMIC DNA]</scope>
    <source>
        <strain evidence="4">Baker2002</strain>
    </source>
</reference>
<evidence type="ECO:0000313" key="4">
    <source>
        <dbReference type="Proteomes" id="UP000268321"/>
    </source>
</evidence>
<dbReference type="EMBL" id="ML004446">
    <property type="protein sequence ID" value="RKP31138.1"/>
    <property type="molecule type" value="Genomic_DNA"/>
</dbReference>
<evidence type="ECO:0000313" key="3">
    <source>
        <dbReference type="EMBL" id="RKP31138.1"/>
    </source>
</evidence>
<feature type="region of interest" description="Disordered" evidence="1">
    <location>
        <begin position="1"/>
        <end position="34"/>
    </location>
</feature>
<evidence type="ECO:0000313" key="2">
    <source>
        <dbReference type="EMBL" id="RKP28375.1"/>
    </source>
</evidence>
<evidence type="ECO:0000256" key="1">
    <source>
        <dbReference type="SAM" id="MobiDB-lite"/>
    </source>
</evidence>
<dbReference type="Proteomes" id="UP000268321">
    <property type="component" value="Unassembled WGS sequence"/>
</dbReference>
<accession>A0A4P9Z6Y4</accession>
<sequence length="475" mass="52489">MATIPLATDATLTVETPEPMSAESPDQVSGGSPKKLLHVDLKNRYRRPESRLSTMYKTGFVPNTNVKDLLKIIKRARFSTQDHLLTYPIYKSAYSGFSRKHPKVMKFGEGAVRRAEAIPPLRATMNFKDRATERVLQTADIWVPCLKKVEVQHLRQPFDNLFQAVENTLQAAVVRPTTQGIVKMRRALKSLGSKILSVMQPLVFSGLKRTPKIDPPETEEPLIEDLYEQQYQVLVKILGDFTELDCNFCDLVKFLYTRSQNDGENGKRLYELILTMGLEALSNAAAEVDGARNDAGAVDSADESSETHPLEAVENELEQPADELLESDADAVFRKVMRSRSAKAGISKVGPARGTIASPVEAGLADEVSLGLSITLDAAGPEKKDKKHEAEERPSSKQNKSVRFTGSEKVAADEELKTDTESERTLKLDLVVLDDGYVNSVPTGDFSQYAYQMTDLQSVPDFASIYSSALISLVS</sequence>
<dbReference type="EMBL" id="ML004902">
    <property type="protein sequence ID" value="RKP28375.1"/>
    <property type="molecule type" value="Genomic_DNA"/>
</dbReference>